<evidence type="ECO:0000256" key="6">
    <source>
        <dbReference type="ARBA" id="ARBA00023136"/>
    </source>
</evidence>
<keyword evidence="3" id="KW-1003">Cell membrane</keyword>
<dbReference type="Pfam" id="PF07690">
    <property type="entry name" value="MFS_1"/>
    <property type="match status" value="1"/>
</dbReference>
<organism evidence="9 10">
    <name type="scientific">Flexivirga alba</name>
    <dbReference type="NCBI Taxonomy" id="702742"/>
    <lineage>
        <taxon>Bacteria</taxon>
        <taxon>Bacillati</taxon>
        <taxon>Actinomycetota</taxon>
        <taxon>Actinomycetes</taxon>
        <taxon>Micrococcales</taxon>
        <taxon>Dermacoccaceae</taxon>
        <taxon>Flexivirga</taxon>
    </lineage>
</organism>
<feature type="transmembrane region" description="Helical" evidence="7">
    <location>
        <begin position="100"/>
        <end position="123"/>
    </location>
</feature>
<feature type="transmembrane region" description="Helical" evidence="7">
    <location>
        <begin position="248"/>
        <end position="272"/>
    </location>
</feature>
<dbReference type="PANTHER" id="PTHR23517">
    <property type="entry name" value="RESISTANCE PROTEIN MDTM, PUTATIVE-RELATED-RELATED"/>
    <property type="match status" value="1"/>
</dbReference>
<dbReference type="RefSeq" id="WP_382404713.1">
    <property type="nucleotide sequence ID" value="NZ_JBHSWH010000001.1"/>
</dbReference>
<name>A0ABW2AML8_9MICO</name>
<keyword evidence="10" id="KW-1185">Reference proteome</keyword>
<feature type="domain" description="Major facilitator superfamily (MFS) profile" evidence="8">
    <location>
        <begin position="8"/>
        <end position="392"/>
    </location>
</feature>
<feature type="transmembrane region" description="Helical" evidence="7">
    <location>
        <begin position="42"/>
        <end position="64"/>
    </location>
</feature>
<reference evidence="10" key="1">
    <citation type="journal article" date="2019" name="Int. J. Syst. Evol. Microbiol.">
        <title>The Global Catalogue of Microorganisms (GCM) 10K type strain sequencing project: providing services to taxonomists for standard genome sequencing and annotation.</title>
        <authorList>
            <consortium name="The Broad Institute Genomics Platform"/>
            <consortium name="The Broad Institute Genome Sequencing Center for Infectious Disease"/>
            <person name="Wu L."/>
            <person name="Ma J."/>
        </authorList>
    </citation>
    <scope>NUCLEOTIDE SEQUENCE [LARGE SCALE GENOMIC DNA]</scope>
    <source>
        <strain evidence="10">CCUG 58127</strain>
    </source>
</reference>
<evidence type="ECO:0000313" key="10">
    <source>
        <dbReference type="Proteomes" id="UP001596298"/>
    </source>
</evidence>
<protein>
    <submittedName>
        <fullName evidence="9">MFS transporter</fullName>
    </submittedName>
</protein>
<keyword evidence="5 7" id="KW-1133">Transmembrane helix</keyword>
<evidence type="ECO:0000256" key="3">
    <source>
        <dbReference type="ARBA" id="ARBA00022475"/>
    </source>
</evidence>
<feature type="transmembrane region" description="Helical" evidence="7">
    <location>
        <begin position="304"/>
        <end position="329"/>
    </location>
</feature>
<evidence type="ECO:0000256" key="5">
    <source>
        <dbReference type="ARBA" id="ARBA00022989"/>
    </source>
</evidence>
<gene>
    <name evidence="9" type="ORF">ACFQDH_23130</name>
</gene>
<evidence type="ECO:0000256" key="7">
    <source>
        <dbReference type="SAM" id="Phobius"/>
    </source>
</evidence>
<evidence type="ECO:0000256" key="2">
    <source>
        <dbReference type="ARBA" id="ARBA00022448"/>
    </source>
</evidence>
<evidence type="ECO:0000259" key="8">
    <source>
        <dbReference type="PROSITE" id="PS50850"/>
    </source>
</evidence>
<comment type="subcellular location">
    <subcellularLocation>
        <location evidence="1">Cell membrane</location>
        <topology evidence="1">Multi-pass membrane protein</topology>
    </subcellularLocation>
</comment>
<dbReference type="InterPro" id="IPR020846">
    <property type="entry name" value="MFS_dom"/>
</dbReference>
<feature type="transmembrane region" description="Helical" evidence="7">
    <location>
        <begin position="279"/>
        <end position="298"/>
    </location>
</feature>
<feature type="transmembrane region" description="Helical" evidence="7">
    <location>
        <begin position="135"/>
        <end position="158"/>
    </location>
</feature>
<accession>A0ABW2AML8</accession>
<dbReference type="PROSITE" id="PS50850">
    <property type="entry name" value="MFS"/>
    <property type="match status" value="1"/>
</dbReference>
<feature type="transmembrane region" description="Helical" evidence="7">
    <location>
        <begin position="370"/>
        <end position="389"/>
    </location>
</feature>
<evidence type="ECO:0000313" key="9">
    <source>
        <dbReference type="EMBL" id="MFC6708050.1"/>
    </source>
</evidence>
<dbReference type="EMBL" id="JBHSWH010000001">
    <property type="protein sequence ID" value="MFC6708050.1"/>
    <property type="molecule type" value="Genomic_DNA"/>
</dbReference>
<dbReference type="Gene3D" id="1.20.1250.20">
    <property type="entry name" value="MFS general substrate transporter like domains"/>
    <property type="match status" value="1"/>
</dbReference>
<feature type="transmembrane region" description="Helical" evidence="7">
    <location>
        <begin position="341"/>
        <end position="364"/>
    </location>
</feature>
<dbReference type="Proteomes" id="UP001596298">
    <property type="component" value="Unassembled WGS sequence"/>
</dbReference>
<keyword evidence="4 7" id="KW-0812">Transmembrane</keyword>
<keyword evidence="6 7" id="KW-0472">Membrane</keyword>
<dbReference type="InterPro" id="IPR036259">
    <property type="entry name" value="MFS_trans_sf"/>
</dbReference>
<sequence>MSFRLSQPVGFAVAGLAMTGLMVGAAAPSPLYPVYQQLWGFSSFTLTVIFAVYVVALLGTLLTIGSLADHIGRRPMLIGGLLLLAAAMVIFAHADGVGALLIARIVQGVATGAITGAVSALILDLQPSPHVGSVVTGGAPGIGLALGAALAGGLVQHAPAPREFVFWVLLGSYVLLALAAVFAPEEQRRRPGARVIRTAIRPSVGVAPAARSTFVAWAPALAATWALGGLYLSLGSSAVSRLLGVTDHFVVGLVLASFFAPAGLVLLVIRAVPQRFRRALGLASLGSGVVVTIVGVLLSSSVVYVLGSMVAGIGFGVTFQAAVAAIGAVTPATGRAQTFAATYVLGYTAFSIPAVVAGLAAQDWGLRPTLVGYGVLDVALVLAAAVLAVRAARRAAAAVPVCPSALVTASTNN</sequence>
<keyword evidence="2" id="KW-0813">Transport</keyword>
<dbReference type="InterPro" id="IPR011701">
    <property type="entry name" value="MFS"/>
</dbReference>
<dbReference type="SUPFAM" id="SSF103473">
    <property type="entry name" value="MFS general substrate transporter"/>
    <property type="match status" value="1"/>
</dbReference>
<proteinExistence type="predicted"/>
<feature type="transmembrane region" description="Helical" evidence="7">
    <location>
        <begin position="164"/>
        <end position="183"/>
    </location>
</feature>
<feature type="transmembrane region" description="Helical" evidence="7">
    <location>
        <begin position="204"/>
        <end position="228"/>
    </location>
</feature>
<dbReference type="PANTHER" id="PTHR23517:SF13">
    <property type="entry name" value="MAJOR FACILITATOR SUPERFAMILY MFS_1"/>
    <property type="match status" value="1"/>
</dbReference>
<evidence type="ECO:0000256" key="4">
    <source>
        <dbReference type="ARBA" id="ARBA00022692"/>
    </source>
</evidence>
<dbReference type="InterPro" id="IPR050171">
    <property type="entry name" value="MFS_Transporters"/>
</dbReference>
<evidence type="ECO:0000256" key="1">
    <source>
        <dbReference type="ARBA" id="ARBA00004651"/>
    </source>
</evidence>
<comment type="caution">
    <text evidence="9">The sequence shown here is derived from an EMBL/GenBank/DDBJ whole genome shotgun (WGS) entry which is preliminary data.</text>
</comment>
<feature type="transmembrane region" description="Helical" evidence="7">
    <location>
        <begin position="76"/>
        <end position="94"/>
    </location>
</feature>